<reference evidence="2 3" key="1">
    <citation type="submission" date="2020-01" db="EMBL/GenBank/DDBJ databases">
        <title>Genomic analysis of Aminipila sp. CBA3637.</title>
        <authorList>
            <person name="Kim Y.B."/>
            <person name="Roh S.W."/>
        </authorList>
    </citation>
    <scope>NUCLEOTIDE SEQUENCE [LARGE SCALE GENOMIC DNA]</scope>
    <source>
        <strain evidence="2 3">CBA3637</strain>
    </source>
</reference>
<evidence type="ECO:0000313" key="3">
    <source>
        <dbReference type="Proteomes" id="UP000463883"/>
    </source>
</evidence>
<dbReference type="EMBL" id="CP047591">
    <property type="protein sequence ID" value="QHI70978.1"/>
    <property type="molecule type" value="Genomic_DNA"/>
</dbReference>
<gene>
    <name evidence="2" type="ORF">Ami3637_00030</name>
</gene>
<dbReference type="RefSeq" id="WP_162360756.1">
    <property type="nucleotide sequence ID" value="NZ_CP047591.1"/>
</dbReference>
<dbReference type="InterPro" id="IPR048667">
    <property type="entry name" value="Imm5-like"/>
</dbReference>
<sequence>MSKTRKMLSDWNAPYIQSIVKITETQSKVTLATWVLDYAEQILVPMFRKYYPDDMRPQNAISAARKWLAGEIKFPLAKAAILQCHGAAREAEENPGAQAAARAIGQSASTIHAAGHCMGLPLYGALAIAYDTLGTDAPWDKLEECAGDECGRMLDALNAIAVENEPNPVKINWKC</sequence>
<evidence type="ECO:0000259" key="1">
    <source>
        <dbReference type="Pfam" id="PF21805"/>
    </source>
</evidence>
<keyword evidence="3" id="KW-1185">Reference proteome</keyword>
<name>A0A6P1MG37_9FIRM</name>
<dbReference type="Pfam" id="PF21805">
    <property type="entry name" value="Imm5_like"/>
    <property type="match status" value="1"/>
</dbReference>
<dbReference type="Proteomes" id="UP000463883">
    <property type="component" value="Chromosome"/>
</dbReference>
<dbReference type="AlphaFoldDB" id="A0A6P1MG37"/>
<dbReference type="KEGG" id="amic:Ami3637_00030"/>
<proteinExistence type="predicted"/>
<organism evidence="2 3">
    <name type="scientific">Aminipila terrae</name>
    <dbReference type="NCBI Taxonomy" id="2697030"/>
    <lineage>
        <taxon>Bacteria</taxon>
        <taxon>Bacillati</taxon>
        <taxon>Bacillota</taxon>
        <taxon>Clostridia</taxon>
        <taxon>Peptostreptococcales</taxon>
        <taxon>Anaerovoracaceae</taxon>
        <taxon>Aminipila</taxon>
    </lineage>
</organism>
<protein>
    <recommendedName>
        <fullName evidence="1">Imm-5-like domain-containing protein</fullName>
    </recommendedName>
</protein>
<feature type="domain" description="Imm-5-like" evidence="1">
    <location>
        <begin position="22"/>
        <end position="153"/>
    </location>
</feature>
<accession>A0A6P1MG37</accession>
<evidence type="ECO:0000313" key="2">
    <source>
        <dbReference type="EMBL" id="QHI70978.1"/>
    </source>
</evidence>